<keyword evidence="8" id="KW-0496">Mitochondrion</keyword>
<evidence type="ECO:0000256" key="6">
    <source>
        <dbReference type="ARBA" id="ARBA00022884"/>
    </source>
</evidence>
<dbReference type="PANTHER" id="PTHR22808">
    <property type="entry name" value="NCL1 YEAST -RELATED NOL1/NOP2/FMU SUN DOMAIN-CONTAINING"/>
    <property type="match status" value="1"/>
</dbReference>
<comment type="subcellular location">
    <subcellularLocation>
        <location evidence="1">Mitochondrion</location>
    </subcellularLocation>
</comment>
<evidence type="ECO:0000259" key="13">
    <source>
        <dbReference type="PROSITE" id="PS51686"/>
    </source>
</evidence>
<dbReference type="InterPro" id="IPR029063">
    <property type="entry name" value="SAM-dependent_MTases_sf"/>
</dbReference>
<keyword evidence="5 11" id="KW-0949">S-adenosyl-L-methionine</keyword>
<keyword evidence="7" id="KW-0809">Transit peptide</keyword>
<dbReference type="EMBL" id="LFZN01000035">
    <property type="protein sequence ID" value="KXT02944.1"/>
    <property type="molecule type" value="Genomic_DNA"/>
</dbReference>
<evidence type="ECO:0000256" key="10">
    <source>
        <dbReference type="ARBA" id="ARBA00049302"/>
    </source>
</evidence>
<dbReference type="PANTHER" id="PTHR22808:SF3">
    <property type="entry name" value="5-METHYLCYTOSINE RRNA METHYLTRANSFERASE NSUN4"/>
    <property type="match status" value="1"/>
</dbReference>
<evidence type="ECO:0000256" key="12">
    <source>
        <dbReference type="SAM" id="MobiDB-lite"/>
    </source>
</evidence>
<accession>A0A139HKE5</accession>
<dbReference type="Pfam" id="PF01189">
    <property type="entry name" value="Methyltr_RsmB-F"/>
    <property type="match status" value="1"/>
</dbReference>
<evidence type="ECO:0000256" key="7">
    <source>
        <dbReference type="ARBA" id="ARBA00022946"/>
    </source>
</evidence>
<keyword evidence="3 11" id="KW-0489">Methyltransferase</keyword>
<sequence>MTKTHRKAGTSSDESFNRHYAAIWGEERWQNSLLPALQKPTRYACLLNRYSSLEAAKQCVSDADADADAELASLPLPQIESKNPSHLPPNCFVKYTKPTSDSQTLLPSSQPFPAPEPPGEQLQTHWNLDAASLLVAHLLDVRHAENVLDLCAAPGGKSIALSQNIWQHLHVDDSPAKQRAIQQCPLRAGTLHSNEADAPRQRRLAANLHGYLPKALFDARNVTALRVDGTNPKAEYELRVKTASGTVGYDKVLVDAPCSSERHIIQAHIKAKAGGRVADEMANWRPGLSKRLAETQLKLLMAGLKAARLGGTVMYATCSIEPTENDSVIEKMLSQVEKERKKGAKWSVKVGFNEGHGDEVLEAQLIQDWAEKTKHGWIVLPDHSSGSNWGPLFFAVLTKVPS</sequence>
<dbReference type="Proteomes" id="UP000070133">
    <property type="component" value="Unassembled WGS sequence"/>
</dbReference>
<evidence type="ECO:0000256" key="9">
    <source>
        <dbReference type="ARBA" id="ARBA00042050"/>
    </source>
</evidence>
<dbReference type="InterPro" id="IPR049560">
    <property type="entry name" value="MeTrfase_RsmB-F_NOP2_cat"/>
</dbReference>
<dbReference type="AlphaFoldDB" id="A0A139HKE5"/>
<evidence type="ECO:0000313" key="14">
    <source>
        <dbReference type="EMBL" id="KXT02944.1"/>
    </source>
</evidence>
<dbReference type="GO" id="GO:0005762">
    <property type="term" value="C:mitochondrial large ribosomal subunit"/>
    <property type="evidence" value="ECO:0007669"/>
    <property type="project" value="TreeGrafter"/>
</dbReference>
<dbReference type="GO" id="GO:0031167">
    <property type="term" value="P:rRNA methylation"/>
    <property type="evidence" value="ECO:0007669"/>
    <property type="project" value="TreeGrafter"/>
</dbReference>
<dbReference type="InterPro" id="IPR001678">
    <property type="entry name" value="MeTrfase_RsmB-F_NOP2_dom"/>
</dbReference>
<evidence type="ECO:0000256" key="5">
    <source>
        <dbReference type="ARBA" id="ARBA00022691"/>
    </source>
</evidence>
<feature type="region of interest" description="Disordered" evidence="12">
    <location>
        <begin position="98"/>
        <end position="120"/>
    </location>
</feature>
<evidence type="ECO:0000256" key="3">
    <source>
        <dbReference type="ARBA" id="ARBA00022603"/>
    </source>
</evidence>
<evidence type="ECO:0000256" key="4">
    <source>
        <dbReference type="ARBA" id="ARBA00022679"/>
    </source>
</evidence>
<dbReference type="PRINTS" id="PR02008">
    <property type="entry name" value="RCMTFAMILY"/>
</dbReference>
<keyword evidence="15" id="KW-1185">Reference proteome</keyword>
<reference evidence="14 15" key="1">
    <citation type="submission" date="2015-07" db="EMBL/GenBank/DDBJ databases">
        <title>Comparative genomics of the Sigatoka disease complex on banana suggests a link between parallel evolutionary changes in Pseudocercospora fijiensis and Pseudocercospora eumusae and increased virulence on the banana host.</title>
        <authorList>
            <person name="Chang T.-C."/>
            <person name="Salvucci A."/>
            <person name="Crous P.W."/>
            <person name="Stergiopoulos I."/>
        </authorList>
    </citation>
    <scope>NUCLEOTIDE SEQUENCE [LARGE SCALE GENOMIC DNA]</scope>
    <source>
        <strain evidence="14 15">CBS 114824</strain>
    </source>
</reference>
<dbReference type="OrthoDB" id="427002at2759"/>
<keyword evidence="6 11" id="KW-0694">RNA-binding</keyword>
<dbReference type="Gene3D" id="3.40.50.150">
    <property type="entry name" value="Vaccinia Virus protein VP39"/>
    <property type="match status" value="1"/>
</dbReference>
<evidence type="ECO:0000256" key="8">
    <source>
        <dbReference type="ARBA" id="ARBA00023128"/>
    </source>
</evidence>
<protein>
    <recommendedName>
        <fullName evidence="9">NOL1/NOP2/Sun domain family member 4</fullName>
    </recommendedName>
</protein>
<dbReference type="GO" id="GO:0003723">
    <property type="term" value="F:RNA binding"/>
    <property type="evidence" value="ECO:0007669"/>
    <property type="project" value="UniProtKB-UniRule"/>
</dbReference>
<comment type="caution">
    <text evidence="14">The sequence shown here is derived from an EMBL/GenBank/DDBJ whole genome shotgun (WGS) entry which is preliminary data.</text>
</comment>
<evidence type="ECO:0000256" key="11">
    <source>
        <dbReference type="PROSITE-ProRule" id="PRU01023"/>
    </source>
</evidence>
<feature type="binding site" evidence="11">
    <location>
        <position position="255"/>
    </location>
    <ligand>
        <name>S-adenosyl-L-methionine</name>
        <dbReference type="ChEBI" id="CHEBI:59789"/>
    </ligand>
</feature>
<keyword evidence="2" id="KW-0698">rRNA processing</keyword>
<feature type="binding site" evidence="11">
    <location>
        <begin position="151"/>
        <end position="157"/>
    </location>
    <ligand>
        <name>S-adenosyl-L-methionine</name>
        <dbReference type="ChEBI" id="CHEBI:59789"/>
    </ligand>
</feature>
<feature type="binding site" evidence="11">
    <location>
        <position position="195"/>
    </location>
    <ligand>
        <name>S-adenosyl-L-methionine</name>
        <dbReference type="ChEBI" id="CHEBI:59789"/>
    </ligand>
</feature>
<organism evidence="14 15">
    <name type="scientific">Pseudocercospora eumusae</name>
    <dbReference type="NCBI Taxonomy" id="321146"/>
    <lineage>
        <taxon>Eukaryota</taxon>
        <taxon>Fungi</taxon>
        <taxon>Dikarya</taxon>
        <taxon>Ascomycota</taxon>
        <taxon>Pezizomycotina</taxon>
        <taxon>Dothideomycetes</taxon>
        <taxon>Dothideomycetidae</taxon>
        <taxon>Mycosphaerellales</taxon>
        <taxon>Mycosphaerellaceae</taxon>
        <taxon>Pseudocercospora</taxon>
    </lineage>
</organism>
<feature type="domain" description="SAM-dependent MTase RsmB/NOP-type" evidence="13">
    <location>
        <begin position="36"/>
        <end position="400"/>
    </location>
</feature>
<comment type="catalytic activity">
    <reaction evidence="10">
        <text>a cytidine in rRNA + S-adenosyl-L-methionine = a 5-methylcytidine in rRNA + S-adenosyl-L-homocysteine + H(+)</text>
        <dbReference type="Rhea" id="RHEA:61484"/>
        <dbReference type="Rhea" id="RHEA-COMP:15836"/>
        <dbReference type="Rhea" id="RHEA-COMP:15837"/>
        <dbReference type="ChEBI" id="CHEBI:15378"/>
        <dbReference type="ChEBI" id="CHEBI:57856"/>
        <dbReference type="ChEBI" id="CHEBI:59789"/>
        <dbReference type="ChEBI" id="CHEBI:74483"/>
        <dbReference type="ChEBI" id="CHEBI:82748"/>
    </reaction>
</comment>
<dbReference type="InterPro" id="IPR023267">
    <property type="entry name" value="RCMT"/>
</dbReference>
<keyword evidence="4 11" id="KW-0808">Transferase</keyword>
<dbReference type="GO" id="GO:0008173">
    <property type="term" value="F:RNA methyltransferase activity"/>
    <property type="evidence" value="ECO:0007669"/>
    <property type="project" value="InterPro"/>
</dbReference>
<dbReference type="SUPFAM" id="SSF53335">
    <property type="entry name" value="S-adenosyl-L-methionine-dependent methyltransferases"/>
    <property type="match status" value="1"/>
</dbReference>
<evidence type="ECO:0000256" key="1">
    <source>
        <dbReference type="ARBA" id="ARBA00004173"/>
    </source>
</evidence>
<dbReference type="PROSITE" id="PS51686">
    <property type="entry name" value="SAM_MT_RSMB_NOP"/>
    <property type="match status" value="1"/>
</dbReference>
<evidence type="ECO:0000313" key="15">
    <source>
        <dbReference type="Proteomes" id="UP000070133"/>
    </source>
</evidence>
<feature type="active site" description="Nucleophile" evidence="11">
    <location>
        <position position="318"/>
    </location>
</feature>
<name>A0A139HKE5_9PEZI</name>
<dbReference type="STRING" id="321146.A0A139HKE5"/>
<comment type="similarity">
    <text evidence="11">Belongs to the class I-like SAM-binding methyltransferase superfamily. RsmB/NOP family.</text>
</comment>
<proteinExistence type="inferred from homology"/>
<feature type="binding site" evidence="11">
    <location>
        <position position="228"/>
    </location>
    <ligand>
        <name>S-adenosyl-L-methionine</name>
        <dbReference type="ChEBI" id="CHEBI:59789"/>
    </ligand>
</feature>
<gene>
    <name evidence="14" type="ORF">AC578_10594</name>
</gene>
<evidence type="ECO:0000256" key="2">
    <source>
        <dbReference type="ARBA" id="ARBA00022552"/>
    </source>
</evidence>